<evidence type="ECO:0000256" key="1">
    <source>
        <dbReference type="SAM" id="MobiDB-lite"/>
    </source>
</evidence>
<name>A0ABS8PAS5_9PSEU</name>
<dbReference type="RefSeq" id="WP_230736409.1">
    <property type="nucleotide sequence ID" value="NZ_JAJNDB010000004.1"/>
</dbReference>
<reference evidence="3 4" key="1">
    <citation type="submission" date="2021-11" db="EMBL/GenBank/DDBJ databases">
        <title>Draft genome sequence of Actinomycetospora sp. SF1 isolated from the rhizosphere soil.</title>
        <authorList>
            <person name="Duangmal K."/>
            <person name="Chantavorakit T."/>
        </authorList>
    </citation>
    <scope>NUCLEOTIDE SEQUENCE [LARGE SCALE GENOMIC DNA]</scope>
    <source>
        <strain evidence="3 4">TBRC 5722</strain>
    </source>
</reference>
<feature type="compositionally biased region" description="Polar residues" evidence="1">
    <location>
        <begin position="14"/>
        <end position="25"/>
    </location>
</feature>
<dbReference type="SMART" id="SM01012">
    <property type="entry name" value="ANTAR"/>
    <property type="match status" value="1"/>
</dbReference>
<organism evidence="3 4">
    <name type="scientific">Actinomycetospora endophytica</name>
    <dbReference type="NCBI Taxonomy" id="2291215"/>
    <lineage>
        <taxon>Bacteria</taxon>
        <taxon>Bacillati</taxon>
        <taxon>Actinomycetota</taxon>
        <taxon>Actinomycetes</taxon>
        <taxon>Pseudonocardiales</taxon>
        <taxon>Pseudonocardiaceae</taxon>
        <taxon>Actinomycetospora</taxon>
    </lineage>
</organism>
<sequence>MRLVPGADAGGISMTRNGQVTSRNPTAPGVTKLDQLQSELREGPCVSAMDDPAADGVVLADDLAGPDGDRWPRLGQAEGILIERYGVDDEAFQMLVRSSQDTNLKLVEVAR</sequence>
<dbReference type="Gene3D" id="1.10.10.10">
    <property type="entry name" value="Winged helix-like DNA-binding domain superfamily/Winged helix DNA-binding domain"/>
    <property type="match status" value="1"/>
</dbReference>
<proteinExistence type="predicted"/>
<dbReference type="InterPro" id="IPR005561">
    <property type="entry name" value="ANTAR"/>
</dbReference>
<accession>A0ABS8PAS5</accession>
<keyword evidence="4" id="KW-1185">Reference proteome</keyword>
<feature type="region of interest" description="Disordered" evidence="1">
    <location>
        <begin position="1"/>
        <end position="31"/>
    </location>
</feature>
<evidence type="ECO:0000313" key="4">
    <source>
        <dbReference type="Proteomes" id="UP001199469"/>
    </source>
</evidence>
<dbReference type="Proteomes" id="UP001199469">
    <property type="component" value="Unassembled WGS sequence"/>
</dbReference>
<dbReference type="InterPro" id="IPR036388">
    <property type="entry name" value="WH-like_DNA-bd_sf"/>
</dbReference>
<protein>
    <submittedName>
        <fullName evidence="3">ANTAR domain-containing protein</fullName>
    </submittedName>
</protein>
<dbReference type="EMBL" id="JAJNDB010000004">
    <property type="protein sequence ID" value="MCD2195362.1"/>
    <property type="molecule type" value="Genomic_DNA"/>
</dbReference>
<comment type="caution">
    <text evidence="3">The sequence shown here is derived from an EMBL/GenBank/DDBJ whole genome shotgun (WGS) entry which is preliminary data.</text>
</comment>
<evidence type="ECO:0000313" key="3">
    <source>
        <dbReference type="EMBL" id="MCD2195362.1"/>
    </source>
</evidence>
<dbReference type="Pfam" id="PF03861">
    <property type="entry name" value="ANTAR"/>
    <property type="match status" value="1"/>
</dbReference>
<gene>
    <name evidence="3" type="ORF">LQ327_18495</name>
</gene>
<evidence type="ECO:0000259" key="2">
    <source>
        <dbReference type="SMART" id="SM01012"/>
    </source>
</evidence>
<feature type="domain" description="ANTAR" evidence="2">
    <location>
        <begin position="32"/>
        <end position="111"/>
    </location>
</feature>